<gene>
    <name evidence="3" type="ORF">M8014_03140</name>
</gene>
<dbReference type="Pfam" id="PF00857">
    <property type="entry name" value="Isochorismatase"/>
    <property type="match status" value="1"/>
</dbReference>
<dbReference type="SUPFAM" id="SSF52499">
    <property type="entry name" value="Isochorismatase-like hydrolases"/>
    <property type="match status" value="1"/>
</dbReference>
<dbReference type="Gene3D" id="3.40.50.850">
    <property type="entry name" value="Isochorismatase-like"/>
    <property type="match status" value="1"/>
</dbReference>
<accession>A0A9J6PZS6</accession>
<dbReference type="PANTHER" id="PTHR43540">
    <property type="entry name" value="PEROXYUREIDOACRYLATE/UREIDOACRYLATE AMIDOHYDROLASE-RELATED"/>
    <property type="match status" value="1"/>
</dbReference>
<protein>
    <submittedName>
        <fullName evidence="3">Isochorismatase family protein</fullName>
    </submittedName>
</protein>
<feature type="domain" description="Isochorismatase-like" evidence="2">
    <location>
        <begin position="4"/>
        <end position="150"/>
    </location>
</feature>
<dbReference type="AlphaFoldDB" id="A0A9J6PZS6"/>
<evidence type="ECO:0000313" key="3">
    <source>
        <dbReference type="EMBL" id="MCU6663339.1"/>
    </source>
</evidence>
<comment type="caution">
    <text evidence="3">The sequence shown here is derived from an EMBL/GenBank/DDBJ whole genome shotgun (WGS) entry which is preliminary data.</text>
</comment>
<keyword evidence="1" id="KW-0378">Hydrolase</keyword>
<dbReference type="InterPro" id="IPR000868">
    <property type="entry name" value="Isochorismatase-like_dom"/>
</dbReference>
<dbReference type="EMBL" id="JAMGZK010000037">
    <property type="protein sequence ID" value="MCU6663339.1"/>
    <property type="molecule type" value="Genomic_DNA"/>
</dbReference>
<dbReference type="InterPro" id="IPR050272">
    <property type="entry name" value="Isochorismatase-like_hydrls"/>
</dbReference>
<sequence length="176" mass="19499">MSRALLIIDMQKFVEDRINKGVHFYPSDAISNMTAVLSQFRNKQALVAHVVHQTPDEGSVLHQDSPFYPVLSDFAPTPDEHVFIKRTSSAFASTDLKQYLDEKGISEVVVIGAVAGFCVNSTVRHGSDLGLKMTVVKDAVLSFDLPDAQREEKNIHDVTMKLLEAGFARMVFADDC</sequence>
<keyword evidence="4" id="KW-1185">Reference proteome</keyword>
<dbReference type="Proteomes" id="UP001063816">
    <property type="component" value="Unassembled WGS sequence"/>
</dbReference>
<dbReference type="GO" id="GO:0016787">
    <property type="term" value="F:hydrolase activity"/>
    <property type="evidence" value="ECO:0007669"/>
    <property type="project" value="UniProtKB-KW"/>
</dbReference>
<proteinExistence type="predicted"/>
<reference evidence="3" key="1">
    <citation type="submission" date="2022-05" db="EMBL/GenBank/DDBJ databases">
        <title>Description of a novel species of Leclercia; Leclercia tamurae and the Proposal for a Novel Genus Silvania gen. nov. Containing Two Novel Species Silvania hatchlandensis sp. nov. and Silvania confinis sp. nov. Isolated from the Rhizosphere of Oak.</title>
        <authorList>
            <person name="Maddock D.W."/>
            <person name="Brady C.L."/>
            <person name="Denman S."/>
            <person name="Arnold D."/>
        </authorList>
    </citation>
    <scope>NUCLEOTIDE SEQUENCE</scope>
    <source>
        <strain evidence="3">H19S6</strain>
    </source>
</reference>
<evidence type="ECO:0000256" key="1">
    <source>
        <dbReference type="ARBA" id="ARBA00022801"/>
    </source>
</evidence>
<name>A0A9J6PZS6_9ENTR</name>
<dbReference type="RefSeq" id="WP_271281086.1">
    <property type="nucleotide sequence ID" value="NZ_JAMGZK010000037.1"/>
</dbReference>
<dbReference type="InterPro" id="IPR036380">
    <property type="entry name" value="Isochorismatase-like_sf"/>
</dbReference>
<organism evidence="3 4">
    <name type="scientific">Silvania hatchlandensis</name>
    <dbReference type="NCBI Taxonomy" id="2926469"/>
    <lineage>
        <taxon>Bacteria</taxon>
        <taxon>Pseudomonadati</taxon>
        <taxon>Pseudomonadota</taxon>
        <taxon>Gammaproteobacteria</taxon>
        <taxon>Enterobacterales</taxon>
        <taxon>Enterobacteriaceae</taxon>
        <taxon>Silvania</taxon>
    </lineage>
</organism>
<dbReference type="PANTHER" id="PTHR43540:SF1">
    <property type="entry name" value="ISOCHORISMATASE HYDROLASE"/>
    <property type="match status" value="1"/>
</dbReference>
<evidence type="ECO:0000313" key="4">
    <source>
        <dbReference type="Proteomes" id="UP001063816"/>
    </source>
</evidence>
<evidence type="ECO:0000259" key="2">
    <source>
        <dbReference type="Pfam" id="PF00857"/>
    </source>
</evidence>